<dbReference type="PANTHER" id="PTHR22854:SF2">
    <property type="entry name" value="INDOLE-3-GLYCEROL-PHOSPHATE SYNTHASE"/>
    <property type="match status" value="1"/>
</dbReference>
<dbReference type="HAMAP" id="MF_00134_B">
    <property type="entry name" value="IGPS_B"/>
    <property type="match status" value="1"/>
</dbReference>
<dbReference type="EC" id="4.1.1.48" evidence="9"/>
<dbReference type="Gene3D" id="3.20.20.70">
    <property type="entry name" value="Aldolase class I"/>
    <property type="match status" value="1"/>
</dbReference>
<dbReference type="PANTHER" id="PTHR22854">
    <property type="entry name" value="TRYPTOPHAN BIOSYNTHESIS PROTEIN"/>
    <property type="match status" value="1"/>
</dbReference>
<evidence type="ECO:0000256" key="8">
    <source>
        <dbReference type="ARBA" id="ARBA00023239"/>
    </source>
</evidence>
<evidence type="ECO:0000256" key="4">
    <source>
        <dbReference type="ARBA" id="ARBA00022605"/>
    </source>
</evidence>
<keyword evidence="7 9" id="KW-0057">Aromatic amino acid biosynthesis</keyword>
<dbReference type="NCBIfam" id="NF001371">
    <property type="entry name" value="PRK00278.1-3"/>
    <property type="match status" value="1"/>
</dbReference>
<evidence type="ECO:0000259" key="10">
    <source>
        <dbReference type="Pfam" id="PF00218"/>
    </source>
</evidence>
<dbReference type="PROSITE" id="PS00614">
    <property type="entry name" value="IGPS"/>
    <property type="match status" value="1"/>
</dbReference>
<evidence type="ECO:0000313" key="12">
    <source>
        <dbReference type="Proteomes" id="UP001249240"/>
    </source>
</evidence>
<reference evidence="11" key="1">
    <citation type="submission" date="2023-03" db="EMBL/GenBank/DDBJ databases">
        <authorList>
            <person name="Shen W."/>
            <person name="Cai J."/>
        </authorList>
    </citation>
    <scope>NUCLEOTIDE SEQUENCE</scope>
    <source>
        <strain evidence="11">B646-2</strain>
    </source>
</reference>
<dbReference type="GO" id="GO:0000162">
    <property type="term" value="P:L-tryptophan biosynthetic process"/>
    <property type="evidence" value="ECO:0007669"/>
    <property type="project" value="UniProtKB-UniRule"/>
</dbReference>
<evidence type="ECO:0000256" key="5">
    <source>
        <dbReference type="ARBA" id="ARBA00022793"/>
    </source>
</evidence>
<evidence type="ECO:0000256" key="2">
    <source>
        <dbReference type="ARBA" id="ARBA00004696"/>
    </source>
</evidence>
<feature type="domain" description="Indole-3-glycerol phosphate synthase" evidence="10">
    <location>
        <begin position="12"/>
        <end position="247"/>
    </location>
</feature>
<dbReference type="CDD" id="cd00331">
    <property type="entry name" value="IGPS"/>
    <property type="match status" value="1"/>
</dbReference>
<evidence type="ECO:0000256" key="3">
    <source>
        <dbReference type="ARBA" id="ARBA00008737"/>
    </source>
</evidence>
<protein>
    <recommendedName>
        <fullName evidence="9">Indole-3-glycerol phosphate synthase</fullName>
        <shortName evidence="9">IGPS</shortName>
        <ecNumber evidence="9">4.1.1.48</ecNumber>
    </recommendedName>
</protein>
<dbReference type="InterPro" id="IPR013785">
    <property type="entry name" value="Aldolase_TIM"/>
</dbReference>
<comment type="catalytic activity">
    <reaction evidence="1 9">
        <text>1-(2-carboxyphenylamino)-1-deoxy-D-ribulose 5-phosphate + H(+) = (1S,2R)-1-C-(indol-3-yl)glycerol 3-phosphate + CO2 + H2O</text>
        <dbReference type="Rhea" id="RHEA:23476"/>
        <dbReference type="ChEBI" id="CHEBI:15377"/>
        <dbReference type="ChEBI" id="CHEBI:15378"/>
        <dbReference type="ChEBI" id="CHEBI:16526"/>
        <dbReference type="ChEBI" id="CHEBI:58613"/>
        <dbReference type="ChEBI" id="CHEBI:58866"/>
        <dbReference type="EC" id="4.1.1.48"/>
    </reaction>
</comment>
<dbReference type="InterPro" id="IPR001468">
    <property type="entry name" value="Indole-3-GlycerolPSynthase_CS"/>
</dbReference>
<keyword evidence="6 9" id="KW-0822">Tryptophan biosynthesis</keyword>
<dbReference type="FunFam" id="3.20.20.70:FF:000024">
    <property type="entry name" value="Indole-3-glycerol phosphate synthase"/>
    <property type="match status" value="1"/>
</dbReference>
<dbReference type="InterPro" id="IPR013798">
    <property type="entry name" value="Indole-3-glycerol_P_synth_dom"/>
</dbReference>
<comment type="caution">
    <text evidence="11">The sequence shown here is derived from an EMBL/GenBank/DDBJ whole genome shotgun (WGS) entry which is preliminary data.</text>
</comment>
<accession>A0AAW8T0R6</accession>
<dbReference type="RefSeq" id="WP_010743543.1">
    <property type="nucleotide sequence ID" value="NZ_BAAAXM010000037.1"/>
</dbReference>
<evidence type="ECO:0000256" key="7">
    <source>
        <dbReference type="ARBA" id="ARBA00023141"/>
    </source>
</evidence>
<dbReference type="InterPro" id="IPR045186">
    <property type="entry name" value="Indole-3-glycerol_P_synth"/>
</dbReference>
<dbReference type="Pfam" id="PF00218">
    <property type="entry name" value="IGPS"/>
    <property type="match status" value="1"/>
</dbReference>
<gene>
    <name evidence="9 11" type="primary">trpC</name>
    <name evidence="11" type="ORF">P7D78_17920</name>
</gene>
<evidence type="ECO:0000256" key="1">
    <source>
        <dbReference type="ARBA" id="ARBA00001633"/>
    </source>
</evidence>
<comment type="similarity">
    <text evidence="3 9">Belongs to the TrpC family.</text>
</comment>
<keyword evidence="5 9" id="KW-0210">Decarboxylase</keyword>
<evidence type="ECO:0000256" key="9">
    <source>
        <dbReference type="HAMAP-Rule" id="MF_00134"/>
    </source>
</evidence>
<dbReference type="AlphaFoldDB" id="A0AAW8T0R6"/>
<sequence length="252" mass="27659">MDFLTTILLEKEREVENLTAVQEVPAKQRPSFYQMVKENPEKMHVIGEIKRASPSKGAINEGVDILKQAQEYEKAGVSAISVLTDPVFFKGRINDLAAVSQMVEVPLLCKDFIIDERQLDRAKKAGASIVLLIVAALSAKRLAELYQAAEARGLEVLIEVHDGEELTQAQAIGAKIIGVNNRNLKTFNVSLHTSVALAQPEGETVYISESGFKTGEDVAKVKANFHGILVGETLMRAQSPTEKIHELKVKRA</sequence>
<dbReference type="GO" id="GO:0004640">
    <property type="term" value="F:phosphoribosylanthranilate isomerase activity"/>
    <property type="evidence" value="ECO:0007669"/>
    <property type="project" value="TreeGrafter"/>
</dbReference>
<proteinExistence type="inferred from homology"/>
<dbReference type="SUPFAM" id="SSF51366">
    <property type="entry name" value="Ribulose-phoshate binding barrel"/>
    <property type="match status" value="1"/>
</dbReference>
<dbReference type="EMBL" id="JARPXM010000025">
    <property type="protein sequence ID" value="MDT2539986.1"/>
    <property type="molecule type" value="Genomic_DNA"/>
</dbReference>
<organism evidence="11 12">
    <name type="scientific">Enterococcus raffinosus</name>
    <dbReference type="NCBI Taxonomy" id="71452"/>
    <lineage>
        <taxon>Bacteria</taxon>
        <taxon>Bacillati</taxon>
        <taxon>Bacillota</taxon>
        <taxon>Bacilli</taxon>
        <taxon>Lactobacillales</taxon>
        <taxon>Enterococcaceae</taxon>
        <taxon>Enterococcus</taxon>
    </lineage>
</organism>
<dbReference type="Proteomes" id="UP001249240">
    <property type="component" value="Unassembled WGS sequence"/>
</dbReference>
<dbReference type="NCBIfam" id="NF001377">
    <property type="entry name" value="PRK00278.2-4"/>
    <property type="match status" value="1"/>
</dbReference>
<evidence type="ECO:0000313" key="11">
    <source>
        <dbReference type="EMBL" id="MDT2539986.1"/>
    </source>
</evidence>
<keyword evidence="4 9" id="KW-0028">Amino-acid biosynthesis</keyword>
<name>A0AAW8T0R6_9ENTE</name>
<comment type="pathway">
    <text evidence="2 9">Amino-acid biosynthesis; L-tryptophan biosynthesis; L-tryptophan from chorismate: step 4/5.</text>
</comment>
<dbReference type="InterPro" id="IPR011060">
    <property type="entry name" value="RibuloseP-bd_barrel"/>
</dbReference>
<evidence type="ECO:0000256" key="6">
    <source>
        <dbReference type="ARBA" id="ARBA00022822"/>
    </source>
</evidence>
<keyword evidence="8 9" id="KW-0456">Lyase</keyword>
<dbReference type="GO" id="GO:0004425">
    <property type="term" value="F:indole-3-glycerol-phosphate synthase activity"/>
    <property type="evidence" value="ECO:0007669"/>
    <property type="project" value="UniProtKB-UniRule"/>
</dbReference>